<sequence>MSDTLHTSAPKGWTISAFPSSGTAWVRPSGRSGVRSAKLLRYRVETSTKKVYYYNRASKESRWQRPDVDAPESPKEATSPAPEPEEPAPKSTSKEDIAGFKALIRELNLAPSATFDSALPRMLYDTRFTAIPNHQRRSLFMQLRLELVKESSRSLKELSKEYIANERSAKFAPAAGSTQGSKEVQPENRPAAEDSSTCNQTDRKHASSGTYQRERDSGKRRHTEHAQSREQLATDMARTAFISMLHEKIKMPFYNGKPEPLDEALIEGDPRGESRHLKDRDRIYRQFVDDFLEARIALFEQKLQTLGNEHIKTPLDDVVHTLGERLFGHLPRDRLEASLRRWRRDAKAELLDAFDVLLRQTLCYAEGTTDSKLRLAKLQLRDDPRYQRLDCLPDERDELVLRRIRELDEIHRKSRADLLD</sequence>
<dbReference type="RefSeq" id="XP_012766997.1">
    <property type="nucleotide sequence ID" value="XM_012911543.1"/>
</dbReference>
<dbReference type="KEGG" id="bbig:BBBOND_0111090"/>
<dbReference type="Proteomes" id="UP000033188">
    <property type="component" value="Chromosome 1"/>
</dbReference>
<dbReference type="InterPro" id="IPR001202">
    <property type="entry name" value="WW_dom"/>
</dbReference>
<keyword evidence="1" id="KW-0677">Repeat</keyword>
<dbReference type="Pfam" id="PF01846">
    <property type="entry name" value="FF"/>
    <property type="match status" value="1"/>
</dbReference>
<dbReference type="InterPro" id="IPR036517">
    <property type="entry name" value="FF_domain_sf"/>
</dbReference>
<dbReference type="GO" id="GO:0070063">
    <property type="term" value="F:RNA polymerase binding"/>
    <property type="evidence" value="ECO:0007669"/>
    <property type="project" value="InterPro"/>
</dbReference>
<reference evidence="5" key="1">
    <citation type="journal article" date="2014" name="Nucleic Acids Res.">
        <title>The evolutionary dynamics of variant antigen genes in Babesia reveal a history of genomic innovation underlying host-parasite interaction.</title>
        <authorList>
            <person name="Jackson A.P."/>
            <person name="Otto T.D."/>
            <person name="Darby A."/>
            <person name="Ramaprasad A."/>
            <person name="Xia D."/>
            <person name="Echaide I.E."/>
            <person name="Farber M."/>
            <person name="Gahlot S."/>
            <person name="Gamble J."/>
            <person name="Gupta D."/>
            <person name="Gupta Y."/>
            <person name="Jackson L."/>
            <person name="Malandrin L."/>
            <person name="Malas T.B."/>
            <person name="Moussa E."/>
            <person name="Nair M."/>
            <person name="Reid A.J."/>
            <person name="Sanders M."/>
            <person name="Sharma J."/>
            <person name="Tracey A."/>
            <person name="Quail M.A."/>
            <person name="Weir W."/>
            <person name="Wastling J.M."/>
            <person name="Hall N."/>
            <person name="Willadsen P."/>
            <person name="Lingelbach K."/>
            <person name="Shiels B."/>
            <person name="Tait A."/>
            <person name="Berriman M."/>
            <person name="Allred D.R."/>
            <person name="Pain A."/>
        </authorList>
    </citation>
    <scope>NUCLEOTIDE SEQUENCE [LARGE SCALE GENOMIC DNA]</scope>
    <source>
        <strain evidence="5">Bond</strain>
    </source>
</reference>
<dbReference type="CDD" id="cd00201">
    <property type="entry name" value="WW"/>
    <property type="match status" value="1"/>
</dbReference>
<feature type="compositionally biased region" description="Basic and acidic residues" evidence="2">
    <location>
        <begin position="59"/>
        <end position="75"/>
    </location>
</feature>
<dbReference type="InterPro" id="IPR002713">
    <property type="entry name" value="FF_domain"/>
</dbReference>
<feature type="domain" description="WW" evidence="3">
    <location>
        <begin position="46"/>
        <end position="68"/>
    </location>
</feature>
<gene>
    <name evidence="4" type="ORF">BBBOND_0111090</name>
</gene>
<evidence type="ECO:0000313" key="5">
    <source>
        <dbReference type="Proteomes" id="UP000033188"/>
    </source>
</evidence>
<dbReference type="GeneID" id="24563352"/>
<evidence type="ECO:0000259" key="3">
    <source>
        <dbReference type="PROSITE" id="PS50020"/>
    </source>
</evidence>
<dbReference type="Gene3D" id="2.20.70.10">
    <property type="match status" value="1"/>
</dbReference>
<proteinExistence type="predicted"/>
<dbReference type="OrthoDB" id="187617at2759"/>
<dbReference type="PANTHER" id="PTHR15377:SF3">
    <property type="entry name" value="WW DOMAIN-CONTAINING PROTEIN"/>
    <property type="match status" value="1"/>
</dbReference>
<dbReference type="Gene3D" id="1.10.10.440">
    <property type="entry name" value="FF domain"/>
    <property type="match status" value="1"/>
</dbReference>
<dbReference type="EMBL" id="LK391707">
    <property type="protein sequence ID" value="CDR94811.1"/>
    <property type="molecule type" value="Genomic_DNA"/>
</dbReference>
<feature type="region of interest" description="Disordered" evidence="2">
    <location>
        <begin position="172"/>
        <end position="233"/>
    </location>
</feature>
<dbReference type="STRING" id="5866.A0A061D245"/>
<evidence type="ECO:0000313" key="4">
    <source>
        <dbReference type="EMBL" id="CDR94811.1"/>
    </source>
</evidence>
<dbReference type="GO" id="GO:0003712">
    <property type="term" value="F:transcription coregulator activity"/>
    <property type="evidence" value="ECO:0007669"/>
    <property type="project" value="TreeGrafter"/>
</dbReference>
<dbReference type="AlphaFoldDB" id="A0A061D245"/>
<dbReference type="PROSITE" id="PS50020">
    <property type="entry name" value="WW_DOMAIN_2"/>
    <property type="match status" value="1"/>
</dbReference>
<dbReference type="PANTHER" id="PTHR15377">
    <property type="entry name" value="TRANSCRIPTION ELONGATION REGULATOR 1"/>
    <property type="match status" value="1"/>
</dbReference>
<evidence type="ECO:0000256" key="1">
    <source>
        <dbReference type="ARBA" id="ARBA00022737"/>
    </source>
</evidence>
<dbReference type="OMA" id="ESSWYEV"/>
<dbReference type="GO" id="GO:0005634">
    <property type="term" value="C:nucleus"/>
    <property type="evidence" value="ECO:0007669"/>
    <property type="project" value="TreeGrafter"/>
</dbReference>
<dbReference type="SUPFAM" id="SSF81698">
    <property type="entry name" value="FF domain"/>
    <property type="match status" value="1"/>
</dbReference>
<evidence type="ECO:0000256" key="2">
    <source>
        <dbReference type="SAM" id="MobiDB-lite"/>
    </source>
</evidence>
<name>A0A061D245_BABBI</name>
<feature type="region of interest" description="Disordered" evidence="2">
    <location>
        <begin position="59"/>
        <end position="94"/>
    </location>
</feature>
<organism evidence="4 5">
    <name type="scientific">Babesia bigemina</name>
    <dbReference type="NCBI Taxonomy" id="5866"/>
    <lineage>
        <taxon>Eukaryota</taxon>
        <taxon>Sar</taxon>
        <taxon>Alveolata</taxon>
        <taxon>Apicomplexa</taxon>
        <taxon>Aconoidasida</taxon>
        <taxon>Piroplasmida</taxon>
        <taxon>Babesiidae</taxon>
        <taxon>Babesia</taxon>
    </lineage>
</organism>
<accession>A0A061D245</accession>
<dbReference type="VEuPathDB" id="PiroplasmaDB:BBBOND_0111090"/>
<protein>
    <recommendedName>
        <fullName evidence="3">WW domain-containing protein</fullName>
    </recommendedName>
</protein>
<dbReference type="InterPro" id="IPR045148">
    <property type="entry name" value="TCRG1-like"/>
</dbReference>
<keyword evidence="5" id="KW-1185">Reference proteome</keyword>
<feature type="region of interest" description="Disordered" evidence="2">
    <location>
        <begin position="1"/>
        <end position="31"/>
    </location>
</feature>